<dbReference type="AlphaFoldDB" id="A0AAD5T700"/>
<evidence type="ECO:0000256" key="1">
    <source>
        <dbReference type="ARBA" id="ARBA00004141"/>
    </source>
</evidence>
<dbReference type="Gene3D" id="1.20.1250.20">
    <property type="entry name" value="MFS general substrate transporter like domains"/>
    <property type="match status" value="2"/>
</dbReference>
<evidence type="ECO:0000256" key="2">
    <source>
        <dbReference type="ARBA" id="ARBA00006727"/>
    </source>
</evidence>
<dbReference type="PANTHER" id="PTHR11360:SF284">
    <property type="entry name" value="EG:103B4.3 PROTEIN-RELATED"/>
    <property type="match status" value="1"/>
</dbReference>
<reference evidence="5" key="1">
    <citation type="submission" date="2020-05" db="EMBL/GenBank/DDBJ databases">
        <title>Phylogenomic resolution of chytrid fungi.</title>
        <authorList>
            <person name="Stajich J.E."/>
            <person name="Amses K."/>
            <person name="Simmons R."/>
            <person name="Seto K."/>
            <person name="Myers J."/>
            <person name="Bonds A."/>
            <person name="Quandt C.A."/>
            <person name="Barry K."/>
            <person name="Liu P."/>
            <person name="Grigoriev I."/>
            <person name="Longcore J.E."/>
            <person name="James T.Y."/>
        </authorList>
    </citation>
    <scope>NUCLEOTIDE SEQUENCE</scope>
    <source>
        <strain evidence="5">JEL0513</strain>
    </source>
</reference>
<dbReference type="EMBL" id="JADGJH010000736">
    <property type="protein sequence ID" value="KAJ3123471.1"/>
    <property type="molecule type" value="Genomic_DNA"/>
</dbReference>
<dbReference type="Pfam" id="PF07690">
    <property type="entry name" value="MFS_1"/>
    <property type="match status" value="1"/>
</dbReference>
<dbReference type="Proteomes" id="UP001211907">
    <property type="component" value="Unassembled WGS sequence"/>
</dbReference>
<dbReference type="PROSITE" id="PS50850">
    <property type="entry name" value="MFS"/>
    <property type="match status" value="1"/>
</dbReference>
<protein>
    <recommendedName>
        <fullName evidence="4">Major facilitator superfamily (MFS) profile domain-containing protein</fullName>
    </recommendedName>
</protein>
<feature type="transmembrane region" description="Helical" evidence="3">
    <location>
        <begin position="144"/>
        <end position="163"/>
    </location>
</feature>
<dbReference type="SUPFAM" id="SSF103473">
    <property type="entry name" value="MFS general substrate transporter"/>
    <property type="match status" value="1"/>
</dbReference>
<evidence type="ECO:0000256" key="3">
    <source>
        <dbReference type="SAM" id="Phobius"/>
    </source>
</evidence>
<sequence>MSELNQTLESASSKFLIADEAGSSPSKKDAEFSIIDNTVADNPPDGGFTAWATVFASFIVHFLALGTLYSFGIYATEYYSAGLGSLTVISFIGSISAACLVAFGILSGRLAETFGFRPMIFIGVCISSLGLIIASFCTNSAWKLMLTQGFLFGIGSSMSYFPAVSVPSQWFNKKRSIATGVAVSGSGIGGLAMSQIIQALINKFDVPWTLRIIAIINFIGITTVLPFMKTRIPASRGSKTDWSVIKDQRFQLIIFIVFFATFPTFIPIIYLPVFATKNVGVSATLATSLVSVYNGASAVGRVVVGVLADTVLGRVNSIVFCGIVSGSSMLFIWTFADTYALLVFFAAVNGFVAGGFISLFPVVVGQTFGLKRLPSLVGMILTLSAIGNLAGSPLGGVIEASLGLTGVTVFAGLVTYVSVAFALILRYKLEPNMFKVF</sequence>
<feature type="transmembrane region" description="Helical" evidence="3">
    <location>
        <begin position="315"/>
        <end position="336"/>
    </location>
</feature>
<feature type="transmembrane region" description="Helical" evidence="3">
    <location>
        <begin position="249"/>
        <end position="273"/>
    </location>
</feature>
<comment type="subcellular location">
    <subcellularLocation>
        <location evidence="1">Membrane</location>
        <topology evidence="1">Multi-pass membrane protein</topology>
    </subcellularLocation>
</comment>
<keyword evidence="3" id="KW-0472">Membrane</keyword>
<keyword evidence="6" id="KW-1185">Reference proteome</keyword>
<comment type="similarity">
    <text evidence="2">Belongs to the major facilitator superfamily. Monocarboxylate porter (TC 2.A.1.13) family.</text>
</comment>
<dbReference type="PANTHER" id="PTHR11360">
    <property type="entry name" value="MONOCARBOXYLATE TRANSPORTER"/>
    <property type="match status" value="1"/>
</dbReference>
<feature type="transmembrane region" description="Helical" evidence="3">
    <location>
        <begin position="376"/>
        <end position="398"/>
    </location>
</feature>
<dbReference type="InterPro" id="IPR036259">
    <property type="entry name" value="MFS_trans_sf"/>
</dbReference>
<dbReference type="InterPro" id="IPR050327">
    <property type="entry name" value="Proton-linked_MCT"/>
</dbReference>
<evidence type="ECO:0000313" key="6">
    <source>
        <dbReference type="Proteomes" id="UP001211907"/>
    </source>
</evidence>
<organism evidence="5 6">
    <name type="scientific">Physocladia obscura</name>
    <dbReference type="NCBI Taxonomy" id="109957"/>
    <lineage>
        <taxon>Eukaryota</taxon>
        <taxon>Fungi</taxon>
        <taxon>Fungi incertae sedis</taxon>
        <taxon>Chytridiomycota</taxon>
        <taxon>Chytridiomycota incertae sedis</taxon>
        <taxon>Chytridiomycetes</taxon>
        <taxon>Chytridiales</taxon>
        <taxon>Chytriomycetaceae</taxon>
        <taxon>Physocladia</taxon>
    </lineage>
</organism>
<name>A0AAD5T700_9FUNG</name>
<dbReference type="InterPro" id="IPR020846">
    <property type="entry name" value="MFS_dom"/>
</dbReference>
<feature type="transmembrane region" description="Helical" evidence="3">
    <location>
        <begin position="83"/>
        <end position="106"/>
    </location>
</feature>
<evidence type="ECO:0000259" key="4">
    <source>
        <dbReference type="PROSITE" id="PS50850"/>
    </source>
</evidence>
<accession>A0AAD5T700</accession>
<dbReference type="InterPro" id="IPR011701">
    <property type="entry name" value="MFS"/>
</dbReference>
<dbReference type="GO" id="GO:0016020">
    <property type="term" value="C:membrane"/>
    <property type="evidence" value="ECO:0007669"/>
    <property type="project" value="UniProtKB-SubCell"/>
</dbReference>
<feature type="transmembrane region" description="Helical" evidence="3">
    <location>
        <begin position="48"/>
        <end position="71"/>
    </location>
</feature>
<feature type="transmembrane region" description="Helical" evidence="3">
    <location>
        <begin position="208"/>
        <end position="228"/>
    </location>
</feature>
<feature type="transmembrane region" description="Helical" evidence="3">
    <location>
        <begin position="404"/>
        <end position="425"/>
    </location>
</feature>
<dbReference type="GO" id="GO:0022857">
    <property type="term" value="F:transmembrane transporter activity"/>
    <property type="evidence" value="ECO:0007669"/>
    <property type="project" value="InterPro"/>
</dbReference>
<gene>
    <name evidence="5" type="ORF">HK100_011594</name>
</gene>
<comment type="caution">
    <text evidence="5">The sequence shown here is derived from an EMBL/GenBank/DDBJ whole genome shotgun (WGS) entry which is preliminary data.</text>
</comment>
<feature type="domain" description="Major facilitator superfamily (MFS) profile" evidence="4">
    <location>
        <begin position="50"/>
        <end position="430"/>
    </location>
</feature>
<proteinExistence type="inferred from homology"/>
<feature type="transmembrane region" description="Helical" evidence="3">
    <location>
        <begin position="118"/>
        <end position="137"/>
    </location>
</feature>
<keyword evidence="3" id="KW-1133">Transmembrane helix</keyword>
<feature type="transmembrane region" description="Helical" evidence="3">
    <location>
        <begin position="342"/>
        <end position="364"/>
    </location>
</feature>
<keyword evidence="3" id="KW-0812">Transmembrane</keyword>
<evidence type="ECO:0000313" key="5">
    <source>
        <dbReference type="EMBL" id="KAJ3123471.1"/>
    </source>
</evidence>
<feature type="transmembrane region" description="Helical" evidence="3">
    <location>
        <begin position="285"/>
        <end position="308"/>
    </location>
</feature>